<evidence type="ECO:0000256" key="1">
    <source>
        <dbReference type="SAM" id="Phobius"/>
    </source>
</evidence>
<evidence type="ECO:0000313" key="2">
    <source>
        <dbReference type="EMBL" id="MCQ0970581.1"/>
    </source>
</evidence>
<accession>A0ABT1MST1</accession>
<keyword evidence="1" id="KW-1133">Transmembrane helix</keyword>
<comment type="caution">
    <text evidence="2">The sequence shown here is derived from an EMBL/GenBank/DDBJ whole genome shotgun (WGS) entry which is preliminary data.</text>
</comment>
<keyword evidence="3" id="KW-1185">Reference proteome</keyword>
<organism evidence="2 3">
    <name type="scientific">Paracoccus albicereus</name>
    <dbReference type="NCBI Taxonomy" id="2922394"/>
    <lineage>
        <taxon>Bacteria</taxon>
        <taxon>Pseudomonadati</taxon>
        <taxon>Pseudomonadota</taxon>
        <taxon>Alphaproteobacteria</taxon>
        <taxon>Rhodobacterales</taxon>
        <taxon>Paracoccaceae</taxon>
        <taxon>Paracoccus</taxon>
    </lineage>
</organism>
<dbReference type="RefSeq" id="WP_255329607.1">
    <property type="nucleotide sequence ID" value="NZ_JAKZEU010000003.1"/>
</dbReference>
<feature type="transmembrane region" description="Helical" evidence="1">
    <location>
        <begin position="6"/>
        <end position="29"/>
    </location>
</feature>
<dbReference type="Proteomes" id="UP001203945">
    <property type="component" value="Unassembled WGS sequence"/>
</dbReference>
<keyword evidence="1" id="KW-0812">Transmembrane</keyword>
<keyword evidence="1" id="KW-0472">Membrane</keyword>
<dbReference type="EMBL" id="JAKZEU010000003">
    <property type="protein sequence ID" value="MCQ0970581.1"/>
    <property type="molecule type" value="Genomic_DNA"/>
</dbReference>
<gene>
    <name evidence="2" type="ORF">MLD63_09115</name>
</gene>
<proteinExistence type="predicted"/>
<sequence length="75" mass="7713">MDIFAALVWIGVALTLAGLGALGWCIAIVARLRRSGLDDAAMRTGMRRAVAINMAALAGSSLGLMLVVLGLMLGD</sequence>
<name>A0ABT1MST1_9RHOB</name>
<feature type="transmembrane region" description="Helical" evidence="1">
    <location>
        <begin position="50"/>
        <end position="73"/>
    </location>
</feature>
<reference evidence="2 3" key="1">
    <citation type="submission" date="2022-03" db="EMBL/GenBank/DDBJ databases">
        <authorList>
            <person name="He Y."/>
        </authorList>
    </citation>
    <scope>NUCLEOTIDE SEQUENCE [LARGE SCALE GENOMIC DNA]</scope>
    <source>
        <strain evidence="2 3">TK19116</strain>
    </source>
</reference>
<protein>
    <submittedName>
        <fullName evidence="2">Uncharacterized protein</fullName>
    </submittedName>
</protein>
<evidence type="ECO:0000313" key="3">
    <source>
        <dbReference type="Proteomes" id="UP001203945"/>
    </source>
</evidence>